<evidence type="ECO:0000313" key="3">
    <source>
        <dbReference type="EMBL" id="CCH60839.1"/>
    </source>
</evidence>
<name>I2H387_HENB6</name>
<dbReference type="FunCoup" id="I2H387">
    <property type="interactions" value="150"/>
</dbReference>
<accession>I2H387</accession>
<dbReference type="KEGG" id="tbl:TBLA_0D03390"/>
<dbReference type="InParanoid" id="I2H387"/>
<gene>
    <name evidence="3" type="primary">TBLA0D03390</name>
    <name evidence="3" type="ORF">TBLA_0D03390</name>
</gene>
<feature type="region of interest" description="Disordered" evidence="1">
    <location>
        <begin position="1"/>
        <end position="22"/>
    </location>
</feature>
<dbReference type="InterPro" id="IPR000253">
    <property type="entry name" value="FHA_dom"/>
</dbReference>
<dbReference type="EMBL" id="HE806319">
    <property type="protein sequence ID" value="CCH60839.1"/>
    <property type="molecule type" value="Genomic_DNA"/>
</dbReference>
<dbReference type="InterPro" id="IPR050923">
    <property type="entry name" value="Cell_Proc_Reg/RNA_Proc"/>
</dbReference>
<dbReference type="RefSeq" id="XP_004180358.1">
    <property type="nucleotide sequence ID" value="XM_004180310.1"/>
</dbReference>
<dbReference type="GeneID" id="14495875"/>
<dbReference type="Gene3D" id="2.60.200.20">
    <property type="match status" value="1"/>
</dbReference>
<dbReference type="STRING" id="1071380.I2H387"/>
<dbReference type="SUPFAM" id="SSF49879">
    <property type="entry name" value="SMAD/FHA domain"/>
    <property type="match status" value="1"/>
</dbReference>
<organism evidence="3 4">
    <name type="scientific">Henningerozyma blattae (strain ATCC 34711 / CBS 6284 / DSM 70876 / NBRC 10599 / NRRL Y-10934 / UCD 77-7)</name>
    <name type="common">Yeast</name>
    <name type="synonym">Tetrapisispora blattae</name>
    <dbReference type="NCBI Taxonomy" id="1071380"/>
    <lineage>
        <taxon>Eukaryota</taxon>
        <taxon>Fungi</taxon>
        <taxon>Dikarya</taxon>
        <taxon>Ascomycota</taxon>
        <taxon>Saccharomycotina</taxon>
        <taxon>Saccharomycetes</taxon>
        <taxon>Saccharomycetales</taxon>
        <taxon>Saccharomycetaceae</taxon>
        <taxon>Henningerozyma</taxon>
    </lineage>
</organism>
<reference evidence="3 4" key="1">
    <citation type="journal article" date="2011" name="Proc. Natl. Acad. Sci. U.S.A.">
        <title>Evolutionary erosion of yeast sex chromosomes by mating-type switching accidents.</title>
        <authorList>
            <person name="Gordon J.L."/>
            <person name="Armisen D."/>
            <person name="Proux-Wera E."/>
            <person name="Oheigeartaigh S.S."/>
            <person name="Byrne K.P."/>
            <person name="Wolfe K.H."/>
        </authorList>
    </citation>
    <scope>NUCLEOTIDE SEQUENCE [LARGE SCALE GENOMIC DNA]</scope>
    <source>
        <strain evidence="4">ATCC 34711 / CBS 6284 / DSM 70876 / NBRC 10599 / NRRL Y-10934 / UCD 77-7</strain>
    </source>
</reference>
<evidence type="ECO:0000313" key="4">
    <source>
        <dbReference type="Proteomes" id="UP000002866"/>
    </source>
</evidence>
<dbReference type="Proteomes" id="UP000002866">
    <property type="component" value="Chromosome 4"/>
</dbReference>
<dbReference type="HOGENOM" id="CLU_022457_1_3_1"/>
<evidence type="ECO:0000256" key="1">
    <source>
        <dbReference type="SAM" id="MobiDB-lite"/>
    </source>
</evidence>
<dbReference type="CDD" id="cd22681">
    <property type="entry name" value="FHA_PML1-like"/>
    <property type="match status" value="1"/>
</dbReference>
<feature type="domain" description="FHA" evidence="2">
    <location>
        <begin position="139"/>
        <end position="223"/>
    </location>
</feature>
<proteinExistence type="predicted"/>
<feature type="compositionally biased region" description="Basic and acidic residues" evidence="1">
    <location>
        <begin position="8"/>
        <end position="17"/>
    </location>
</feature>
<dbReference type="InterPro" id="IPR008984">
    <property type="entry name" value="SMAD_FHA_dom_sf"/>
</dbReference>
<keyword evidence="4" id="KW-1185">Reference proteome</keyword>
<evidence type="ECO:0000259" key="2">
    <source>
        <dbReference type="Pfam" id="PF00498"/>
    </source>
</evidence>
<sequence>MYKRTRYNNRDSDKDSSQNRYRYNNRYHNRYDRYDDGRRSYQTNQYHNNEKLVTRILPDFKPSGLLELDSNNIEGVHILHVDPSDSTSPEIYYSKYPTSSEKIFKISIFKNTADSMKSKDNVSEKPIEEIELYDQKHYLIGRDKIEVENEDTVKGKDIVVADILLKDEKLAKQQCVLQFREINGELKLYLMDLNCSKIDTLINDMVIPKSRYVELISGDVIVLNKFEIVYVCN</sequence>
<dbReference type="PANTHER" id="PTHR23308">
    <property type="entry name" value="NUCLEAR INHIBITOR OF PROTEIN PHOSPHATASE-1"/>
    <property type="match status" value="1"/>
</dbReference>
<dbReference type="eggNOG" id="KOG1882">
    <property type="taxonomic scope" value="Eukaryota"/>
</dbReference>
<dbReference type="OrthoDB" id="444265at2759"/>
<protein>
    <recommendedName>
        <fullName evidence="2">FHA domain-containing protein</fullName>
    </recommendedName>
</protein>
<dbReference type="OMA" id="KCYVMDL"/>
<dbReference type="AlphaFoldDB" id="I2H387"/>
<dbReference type="Pfam" id="PF00498">
    <property type="entry name" value="FHA"/>
    <property type="match status" value="1"/>
</dbReference>